<sequence>MAIEIERKFLINKEKWNALPKPESKFIRQGYITTDAEKTIRVRITGNEAYLTIKGKTTGFSRTEIECTIPATTATEMLQQFAITEIIKERYRLPYQQHIWEVDVFHGKNEGLIVAEIELENESVIFEKPDWVAEEVTDDSRYYNSNLSLNPFLNW</sequence>
<reference evidence="3 4" key="1">
    <citation type="submission" date="2019-09" db="EMBL/GenBank/DDBJ databases">
        <title>Genome sequence and assembly of Taibaiella sp.</title>
        <authorList>
            <person name="Chhetri G."/>
        </authorList>
    </citation>
    <scope>NUCLEOTIDE SEQUENCE [LARGE SCALE GENOMIC DNA]</scope>
    <source>
        <strain evidence="3 4">KVB11</strain>
    </source>
</reference>
<dbReference type="InterPro" id="IPR023577">
    <property type="entry name" value="CYTH_domain"/>
</dbReference>
<dbReference type="RefSeq" id="WP_150033441.1">
    <property type="nucleotide sequence ID" value="NZ_VWSH01000003.1"/>
</dbReference>
<dbReference type="SUPFAM" id="SSF55154">
    <property type="entry name" value="CYTH-like phosphatases"/>
    <property type="match status" value="1"/>
</dbReference>
<evidence type="ECO:0000313" key="4">
    <source>
        <dbReference type="Proteomes" id="UP000323632"/>
    </source>
</evidence>
<accession>A0A5M6CEU6</accession>
<dbReference type="PIRSF" id="PIRSF016487">
    <property type="entry name" value="CYTH_UCP016487"/>
    <property type="match status" value="1"/>
</dbReference>
<organism evidence="3 4">
    <name type="scientific">Taibaiella lutea</name>
    <dbReference type="NCBI Taxonomy" id="2608001"/>
    <lineage>
        <taxon>Bacteria</taxon>
        <taxon>Pseudomonadati</taxon>
        <taxon>Bacteroidota</taxon>
        <taxon>Chitinophagia</taxon>
        <taxon>Chitinophagales</taxon>
        <taxon>Chitinophagaceae</taxon>
        <taxon>Taibaiella</taxon>
    </lineage>
</organism>
<keyword evidence="4" id="KW-1185">Reference proteome</keyword>
<evidence type="ECO:0000313" key="3">
    <source>
        <dbReference type="EMBL" id="KAA5533694.1"/>
    </source>
</evidence>
<protein>
    <submittedName>
        <fullName evidence="3">CYTH domain-containing protein</fullName>
    </submittedName>
</protein>
<dbReference type="PANTHER" id="PTHR40114:SF1">
    <property type="entry name" value="SLR0698 PROTEIN"/>
    <property type="match status" value="1"/>
</dbReference>
<dbReference type="AlphaFoldDB" id="A0A5M6CEU6"/>
<evidence type="ECO:0000256" key="1">
    <source>
        <dbReference type="PIRSR" id="PIRSR016487-1"/>
    </source>
</evidence>
<evidence type="ECO:0000259" key="2">
    <source>
        <dbReference type="PROSITE" id="PS51707"/>
    </source>
</evidence>
<dbReference type="Gene3D" id="2.40.320.10">
    <property type="entry name" value="Hypothetical Protein Pfu-838710-001"/>
    <property type="match status" value="1"/>
</dbReference>
<dbReference type="InterPro" id="IPR033469">
    <property type="entry name" value="CYTH-like_dom_sf"/>
</dbReference>
<dbReference type="PROSITE" id="PS51707">
    <property type="entry name" value="CYTH"/>
    <property type="match status" value="1"/>
</dbReference>
<dbReference type="SMART" id="SM01118">
    <property type="entry name" value="CYTH"/>
    <property type="match status" value="1"/>
</dbReference>
<dbReference type="InterPro" id="IPR012042">
    <property type="entry name" value="NeuTTM/CthTTM-like"/>
</dbReference>
<name>A0A5M6CEU6_9BACT</name>
<dbReference type="PANTHER" id="PTHR40114">
    <property type="entry name" value="SLR0698 PROTEIN"/>
    <property type="match status" value="1"/>
</dbReference>
<feature type="active site" description="Proton acceptor" evidence="1">
    <location>
        <position position="31"/>
    </location>
</feature>
<dbReference type="CDD" id="cd07891">
    <property type="entry name" value="CYTH-like_CthTTM-like_1"/>
    <property type="match status" value="1"/>
</dbReference>
<dbReference type="Pfam" id="PF01928">
    <property type="entry name" value="CYTH"/>
    <property type="match status" value="1"/>
</dbReference>
<dbReference type="EMBL" id="VWSH01000003">
    <property type="protein sequence ID" value="KAA5533694.1"/>
    <property type="molecule type" value="Genomic_DNA"/>
</dbReference>
<gene>
    <name evidence="3" type="ORF">F0919_14250</name>
</gene>
<dbReference type="Proteomes" id="UP000323632">
    <property type="component" value="Unassembled WGS sequence"/>
</dbReference>
<comment type="caution">
    <text evidence="3">The sequence shown here is derived from an EMBL/GenBank/DDBJ whole genome shotgun (WGS) entry which is preliminary data.</text>
</comment>
<feature type="domain" description="CYTH" evidence="2">
    <location>
        <begin position="2"/>
        <end position="149"/>
    </location>
</feature>
<proteinExistence type="predicted"/>